<name>A0A0A9AJ67_ARUDO</name>
<dbReference type="EMBL" id="GBRH01246704">
    <property type="protein sequence ID" value="JAD51191.1"/>
    <property type="molecule type" value="Transcribed_RNA"/>
</dbReference>
<evidence type="ECO:0000313" key="1">
    <source>
        <dbReference type="EMBL" id="JAD51191.1"/>
    </source>
</evidence>
<accession>A0A0A9AJ67</accession>
<reference evidence="1" key="2">
    <citation type="journal article" date="2015" name="Data Brief">
        <title>Shoot transcriptome of the giant reed, Arundo donax.</title>
        <authorList>
            <person name="Barrero R.A."/>
            <person name="Guerrero F.D."/>
            <person name="Moolhuijzen P."/>
            <person name="Goolsby J.A."/>
            <person name="Tidwell J."/>
            <person name="Bellgard S.E."/>
            <person name="Bellgard M.I."/>
        </authorList>
    </citation>
    <scope>NUCLEOTIDE SEQUENCE</scope>
    <source>
        <tissue evidence="1">Shoot tissue taken approximately 20 cm above the soil surface</tissue>
    </source>
</reference>
<organism evidence="1">
    <name type="scientific">Arundo donax</name>
    <name type="common">Giant reed</name>
    <name type="synonym">Donax arundinaceus</name>
    <dbReference type="NCBI Taxonomy" id="35708"/>
    <lineage>
        <taxon>Eukaryota</taxon>
        <taxon>Viridiplantae</taxon>
        <taxon>Streptophyta</taxon>
        <taxon>Embryophyta</taxon>
        <taxon>Tracheophyta</taxon>
        <taxon>Spermatophyta</taxon>
        <taxon>Magnoliopsida</taxon>
        <taxon>Liliopsida</taxon>
        <taxon>Poales</taxon>
        <taxon>Poaceae</taxon>
        <taxon>PACMAD clade</taxon>
        <taxon>Arundinoideae</taxon>
        <taxon>Arundineae</taxon>
        <taxon>Arundo</taxon>
    </lineage>
</organism>
<reference evidence="1" key="1">
    <citation type="submission" date="2014-09" db="EMBL/GenBank/DDBJ databases">
        <authorList>
            <person name="Magalhaes I.L.F."/>
            <person name="Oliveira U."/>
            <person name="Santos F.R."/>
            <person name="Vidigal T.H.D.A."/>
            <person name="Brescovit A.D."/>
            <person name="Santos A.J."/>
        </authorList>
    </citation>
    <scope>NUCLEOTIDE SEQUENCE</scope>
    <source>
        <tissue evidence="1">Shoot tissue taken approximately 20 cm above the soil surface</tissue>
    </source>
</reference>
<proteinExistence type="predicted"/>
<protein>
    <submittedName>
        <fullName evidence="1">Uncharacterized protein</fullName>
    </submittedName>
</protein>
<dbReference type="AlphaFoldDB" id="A0A0A9AJ67"/>
<sequence length="39" mass="4880">MRRTSSLSACDCRWYLFQLAKPWQWWTRPWLHPHESCKS</sequence>